<protein>
    <submittedName>
        <fullName evidence="2">Uncharacterized protein</fullName>
    </submittedName>
</protein>
<keyword evidence="1" id="KW-0472">Membrane</keyword>
<keyword evidence="1" id="KW-1133">Transmembrane helix</keyword>
<dbReference type="RefSeq" id="WP_182078840.1">
    <property type="nucleotide sequence ID" value="NZ_CP059674.1"/>
</dbReference>
<evidence type="ECO:0000313" key="2">
    <source>
        <dbReference type="EMBL" id="QMT98561.1"/>
    </source>
</evidence>
<proteinExistence type="predicted"/>
<reference evidence="2 3" key="1">
    <citation type="journal article" date="2017" name="Int. J. Syst. Evol. Microbiol.">
        <title>Mycoplasma tullyi sp. nov., isolated from penguins of the genus Spheniscus.</title>
        <authorList>
            <person name="Yavari C.A."/>
            <person name="Ramirez A.S."/>
            <person name="Nicholas R.A.J."/>
            <person name="Radford A.D."/>
            <person name="Darby A.C."/>
            <person name="Bradbury J.M."/>
        </authorList>
    </citation>
    <scope>NUCLEOTIDE SEQUENCE [LARGE SCALE GENOMIC DNA]</scope>
    <source>
        <strain evidence="2 3">56A97T</strain>
    </source>
</reference>
<evidence type="ECO:0000256" key="1">
    <source>
        <dbReference type="SAM" id="Phobius"/>
    </source>
</evidence>
<dbReference type="KEGG" id="mtuy:H3143_00175"/>
<evidence type="ECO:0000313" key="3">
    <source>
        <dbReference type="Proteomes" id="UP000514704"/>
    </source>
</evidence>
<gene>
    <name evidence="2" type="ORF">H3143_00175</name>
</gene>
<dbReference type="EMBL" id="CP059674">
    <property type="protein sequence ID" value="QMT98561.1"/>
    <property type="molecule type" value="Genomic_DNA"/>
</dbReference>
<keyword evidence="3" id="KW-1185">Reference proteome</keyword>
<keyword evidence="1" id="KW-0812">Transmembrane</keyword>
<organism evidence="2 3">
    <name type="scientific">Mycoplasma tullyi</name>
    <dbReference type="NCBI Taxonomy" id="1612150"/>
    <lineage>
        <taxon>Bacteria</taxon>
        <taxon>Bacillati</taxon>
        <taxon>Mycoplasmatota</taxon>
        <taxon>Mollicutes</taxon>
        <taxon>Mycoplasmataceae</taxon>
        <taxon>Mycoplasma</taxon>
    </lineage>
</organism>
<sequence length="53" mass="5804">MKDKIINFWKSASTKIRVVLTALVIIVGLAFVGLCVYGAVYVVISAIQNGSFW</sequence>
<name>A0A7D7YK87_9MOLU</name>
<feature type="transmembrane region" description="Helical" evidence="1">
    <location>
        <begin position="20"/>
        <end position="44"/>
    </location>
</feature>
<dbReference type="Proteomes" id="UP000514704">
    <property type="component" value="Chromosome"/>
</dbReference>
<accession>A0A7D7YK87</accession>
<dbReference type="AlphaFoldDB" id="A0A7D7YK87"/>